<sequence length="286" mass="31426">VFDIKGKNVLITGATSGIGRAAALSLSNMGANISFIARNSEKADKLCKEIFDNTDKRPNSIIADMSSQEDIKKAAHEYIQLGIPLHVLLNNAGIMNSSRRETVDGFEEIFAVNHLAYYSLTVLLLDKIKESTSSRIVNVSSGAHKFVKNMDFDDLQSEKTYNPFKVYGYSKLANILFTKKLASLLKNDSVTVNCLHPGFVSTSLGQQNDFPILLKILITPLAKLFARSGDKGAESSIYLCSSSEVSETTGEYFFNCKVEKTTQGARNEDDADRLWNVSSQLTGISL</sequence>
<accession>A0A381T4G9</accession>
<protein>
    <submittedName>
        <fullName evidence="2">Uncharacterized protein</fullName>
    </submittedName>
</protein>
<dbReference type="InterPro" id="IPR002347">
    <property type="entry name" value="SDR_fam"/>
</dbReference>
<evidence type="ECO:0000256" key="1">
    <source>
        <dbReference type="ARBA" id="ARBA00023002"/>
    </source>
</evidence>
<evidence type="ECO:0000313" key="2">
    <source>
        <dbReference type="EMBL" id="SVA11102.1"/>
    </source>
</evidence>
<dbReference type="CDD" id="cd05327">
    <property type="entry name" value="retinol-DH_like_SDR_c_like"/>
    <property type="match status" value="1"/>
</dbReference>
<feature type="non-terminal residue" evidence="2">
    <location>
        <position position="1"/>
    </location>
</feature>
<dbReference type="AlphaFoldDB" id="A0A381T4G9"/>
<proteinExistence type="predicted"/>
<reference evidence="2" key="1">
    <citation type="submission" date="2018-05" db="EMBL/GenBank/DDBJ databases">
        <authorList>
            <person name="Lanie J.A."/>
            <person name="Ng W.-L."/>
            <person name="Kazmierczak K.M."/>
            <person name="Andrzejewski T.M."/>
            <person name="Davidsen T.M."/>
            <person name="Wayne K.J."/>
            <person name="Tettelin H."/>
            <person name="Glass J.I."/>
            <person name="Rusch D."/>
            <person name="Podicherti R."/>
            <person name="Tsui H.-C.T."/>
            <person name="Winkler M.E."/>
        </authorList>
    </citation>
    <scope>NUCLEOTIDE SEQUENCE</scope>
</reference>
<keyword evidence="1" id="KW-0560">Oxidoreductase</keyword>
<dbReference type="PANTHER" id="PTHR43157:SF31">
    <property type="entry name" value="PHOSPHATIDYLINOSITOL-GLYCAN BIOSYNTHESIS CLASS F PROTEIN"/>
    <property type="match status" value="1"/>
</dbReference>
<organism evidence="2">
    <name type="scientific">marine metagenome</name>
    <dbReference type="NCBI Taxonomy" id="408172"/>
    <lineage>
        <taxon>unclassified sequences</taxon>
        <taxon>metagenomes</taxon>
        <taxon>ecological metagenomes</taxon>
    </lineage>
</organism>
<dbReference type="Gene3D" id="3.40.50.720">
    <property type="entry name" value="NAD(P)-binding Rossmann-like Domain"/>
    <property type="match status" value="1"/>
</dbReference>
<dbReference type="SUPFAM" id="SSF51735">
    <property type="entry name" value="NAD(P)-binding Rossmann-fold domains"/>
    <property type="match status" value="1"/>
</dbReference>
<dbReference type="EMBL" id="UINC01004014">
    <property type="protein sequence ID" value="SVA11102.1"/>
    <property type="molecule type" value="Genomic_DNA"/>
</dbReference>
<dbReference type="GO" id="GO:0016491">
    <property type="term" value="F:oxidoreductase activity"/>
    <property type="evidence" value="ECO:0007669"/>
    <property type="project" value="UniProtKB-KW"/>
</dbReference>
<gene>
    <name evidence="2" type="ORF">METZ01_LOCUS63956</name>
</gene>
<dbReference type="InterPro" id="IPR036291">
    <property type="entry name" value="NAD(P)-bd_dom_sf"/>
</dbReference>
<dbReference type="PRINTS" id="PR00081">
    <property type="entry name" value="GDHRDH"/>
</dbReference>
<dbReference type="Pfam" id="PF00106">
    <property type="entry name" value="adh_short"/>
    <property type="match status" value="1"/>
</dbReference>
<name>A0A381T4G9_9ZZZZ</name>
<dbReference type="PRINTS" id="PR00080">
    <property type="entry name" value="SDRFAMILY"/>
</dbReference>
<dbReference type="PANTHER" id="PTHR43157">
    <property type="entry name" value="PHOSPHATIDYLINOSITOL-GLYCAN BIOSYNTHESIS CLASS F PROTEIN-RELATED"/>
    <property type="match status" value="1"/>
</dbReference>